<name>A0A0G4KVV1_VERLO</name>
<evidence type="ECO:0000256" key="1">
    <source>
        <dbReference type="SAM" id="MobiDB-lite"/>
    </source>
</evidence>
<organism evidence="2 5">
    <name type="scientific">Verticillium longisporum</name>
    <name type="common">Verticillium dahliae var. longisporum</name>
    <dbReference type="NCBI Taxonomy" id="100787"/>
    <lineage>
        <taxon>Eukaryota</taxon>
        <taxon>Fungi</taxon>
        <taxon>Dikarya</taxon>
        <taxon>Ascomycota</taxon>
        <taxon>Pezizomycotina</taxon>
        <taxon>Sordariomycetes</taxon>
        <taxon>Hypocreomycetidae</taxon>
        <taxon>Glomerellales</taxon>
        <taxon>Plectosphaerellaceae</taxon>
        <taxon>Verticillium</taxon>
    </lineage>
</organism>
<protein>
    <submittedName>
        <fullName evidence="2">Uncharacterized protein</fullName>
    </submittedName>
</protein>
<gene>
    <name evidence="3" type="ORF">BN1708_002838</name>
    <name evidence="2" type="ORF">BN1723_010148</name>
</gene>
<dbReference type="Proteomes" id="UP000045706">
    <property type="component" value="Unassembled WGS sequence"/>
</dbReference>
<keyword evidence="4" id="KW-1185">Reference proteome</keyword>
<dbReference type="PANTHER" id="PTHR37315:SF1">
    <property type="entry name" value="UPF0311 PROTEIN BLR7842"/>
    <property type="match status" value="1"/>
</dbReference>
<evidence type="ECO:0000313" key="3">
    <source>
        <dbReference type="EMBL" id="CRK16579.1"/>
    </source>
</evidence>
<dbReference type="EMBL" id="CVQH01007779">
    <property type="protein sequence ID" value="CRK16579.1"/>
    <property type="molecule type" value="Genomic_DNA"/>
</dbReference>
<dbReference type="Pfam" id="PF11578">
    <property type="entry name" value="DUF3237"/>
    <property type="match status" value="1"/>
</dbReference>
<proteinExistence type="predicted"/>
<accession>A0A0G4KVV1</accession>
<sequence>MAPQTTSADARHVSSPGNTFAAQEPAVPPMRMPHLEFVYRIVANMDQTKVSEIKNIDGAGLIRLILPIKDGVVDGPRIKGVIVEDSGADWAEIPNPDKLISETGTKIFTRLNARYTVKTHDGFHILVTATGTFRPGPGVEMSKPAPDASQDDVEYFTQIRLEAPGDSPYNWLNGIVPVGVMTMSKGRPIIDCYRLTNFPGVTAENL</sequence>
<dbReference type="EMBL" id="CVQI01004447">
    <property type="protein sequence ID" value="CRK13877.1"/>
    <property type="molecule type" value="Genomic_DNA"/>
</dbReference>
<evidence type="ECO:0000313" key="2">
    <source>
        <dbReference type="EMBL" id="CRK13877.1"/>
    </source>
</evidence>
<dbReference type="PANTHER" id="PTHR37315">
    <property type="entry name" value="UPF0311 PROTEIN BLR7842"/>
    <property type="match status" value="1"/>
</dbReference>
<feature type="region of interest" description="Disordered" evidence="1">
    <location>
        <begin position="1"/>
        <end position="25"/>
    </location>
</feature>
<dbReference type="Gene3D" id="2.40.160.20">
    <property type="match status" value="1"/>
</dbReference>
<dbReference type="Proteomes" id="UP000044602">
    <property type="component" value="Unassembled WGS sequence"/>
</dbReference>
<evidence type="ECO:0000313" key="5">
    <source>
        <dbReference type="Proteomes" id="UP000045706"/>
    </source>
</evidence>
<dbReference type="AlphaFoldDB" id="A0A0G4KVV1"/>
<evidence type="ECO:0000313" key="4">
    <source>
        <dbReference type="Proteomes" id="UP000044602"/>
    </source>
</evidence>
<reference evidence="4 5" key="1">
    <citation type="submission" date="2015-05" db="EMBL/GenBank/DDBJ databases">
        <authorList>
            <person name="Fogelqvist Johan"/>
        </authorList>
    </citation>
    <scope>NUCLEOTIDE SEQUENCE [LARGE SCALE GENOMIC DNA]</scope>
    <source>
        <strain evidence="3">VL1</strain>
        <strain evidence="2">VL2</strain>
    </source>
</reference>
<dbReference type="InterPro" id="IPR020915">
    <property type="entry name" value="UPF0311"/>
</dbReference>